<dbReference type="KEGG" id="ppsc:EHS13_13915"/>
<dbReference type="OrthoDB" id="2475162at2"/>
<protein>
    <submittedName>
        <fullName evidence="1">Uncharacterized protein</fullName>
    </submittedName>
</protein>
<dbReference type="AlphaFoldDB" id="A0A6B8RJZ4"/>
<evidence type="ECO:0000313" key="2">
    <source>
        <dbReference type="Proteomes" id="UP000426246"/>
    </source>
</evidence>
<reference evidence="2" key="1">
    <citation type="submission" date="2018-11" db="EMBL/GenBank/DDBJ databases">
        <title>Complete genome sequence of Paenibacillus sp. ML311-T8.</title>
        <authorList>
            <person name="Nam Y.-D."/>
            <person name="Kang J."/>
            <person name="Chung W.-H."/>
            <person name="Park Y.S."/>
        </authorList>
    </citation>
    <scope>NUCLEOTIDE SEQUENCE [LARGE SCALE GENOMIC DNA]</scope>
    <source>
        <strain evidence="2">ML311-T8</strain>
    </source>
</reference>
<sequence length="132" mass="15901">MKIYYDQLDDGLLAPIWMLLPIHTLEWQLERFYVSFNSPYEQFTTNVFDAKPLYIIVQMEDLFRNWKERESIGISLHSIHKRFNTNNEELIISDIEYMLVRILDIEEVLQMNIQSLFSFVETNNEMACLAKW</sequence>
<accession>A0A6B8RJZ4</accession>
<keyword evidence="2" id="KW-1185">Reference proteome</keyword>
<proteinExistence type="predicted"/>
<name>A0A6B8RJZ4_9BACL</name>
<gene>
    <name evidence="1" type="ORF">EHS13_13915</name>
</gene>
<evidence type="ECO:0000313" key="1">
    <source>
        <dbReference type="EMBL" id="QGQ95893.1"/>
    </source>
</evidence>
<organism evidence="1 2">
    <name type="scientific">Paenibacillus psychroresistens</name>
    <dbReference type="NCBI Taxonomy" id="1778678"/>
    <lineage>
        <taxon>Bacteria</taxon>
        <taxon>Bacillati</taxon>
        <taxon>Bacillota</taxon>
        <taxon>Bacilli</taxon>
        <taxon>Bacillales</taxon>
        <taxon>Paenibacillaceae</taxon>
        <taxon>Paenibacillus</taxon>
    </lineage>
</organism>
<dbReference type="EMBL" id="CP034235">
    <property type="protein sequence ID" value="QGQ95893.1"/>
    <property type="molecule type" value="Genomic_DNA"/>
</dbReference>
<dbReference type="Proteomes" id="UP000426246">
    <property type="component" value="Chromosome"/>
</dbReference>
<dbReference type="RefSeq" id="WP_155700927.1">
    <property type="nucleotide sequence ID" value="NZ_CP034235.1"/>
</dbReference>